<name>L9XTS5_9EURY</name>
<dbReference type="PATRIC" id="fig|1227496.3.peg.3666"/>
<evidence type="ECO:0000256" key="1">
    <source>
        <dbReference type="SAM" id="MobiDB-lite"/>
    </source>
</evidence>
<proteinExistence type="predicted"/>
<protein>
    <recommendedName>
        <fullName evidence="2">Halobacterial output domain-containing protein</fullName>
    </recommendedName>
</protein>
<evidence type="ECO:0000313" key="3">
    <source>
        <dbReference type="EMBL" id="ELY63998.1"/>
    </source>
</evidence>
<feature type="region of interest" description="Disordered" evidence="1">
    <location>
        <begin position="1"/>
        <end position="23"/>
    </location>
</feature>
<dbReference type="Proteomes" id="UP000011632">
    <property type="component" value="Unassembled WGS sequence"/>
</dbReference>
<dbReference type="Pfam" id="PF18545">
    <property type="entry name" value="HalOD1"/>
    <property type="match status" value="1"/>
</dbReference>
<dbReference type="AlphaFoldDB" id="L9XTS5"/>
<organism evidence="3 4">
    <name type="scientific">Natrinema versiforme JCM 10478</name>
    <dbReference type="NCBI Taxonomy" id="1227496"/>
    <lineage>
        <taxon>Archaea</taxon>
        <taxon>Methanobacteriati</taxon>
        <taxon>Methanobacteriota</taxon>
        <taxon>Stenosarchaea group</taxon>
        <taxon>Halobacteria</taxon>
        <taxon>Halobacteriales</taxon>
        <taxon>Natrialbaceae</taxon>
        <taxon>Natrinema</taxon>
    </lineage>
</organism>
<dbReference type="InterPro" id="IPR040624">
    <property type="entry name" value="HalOD1"/>
</dbReference>
<keyword evidence="4" id="KW-1185">Reference proteome</keyword>
<comment type="caution">
    <text evidence="3">The sequence shown here is derived from an EMBL/GenBank/DDBJ whole genome shotgun (WGS) entry which is preliminary data.</text>
</comment>
<feature type="domain" description="Halobacterial output" evidence="2">
    <location>
        <begin position="25"/>
        <end position="96"/>
    </location>
</feature>
<evidence type="ECO:0000313" key="4">
    <source>
        <dbReference type="Proteomes" id="UP000011632"/>
    </source>
</evidence>
<accession>L9XTS5</accession>
<evidence type="ECO:0000259" key="2">
    <source>
        <dbReference type="Pfam" id="PF18545"/>
    </source>
</evidence>
<dbReference type="OrthoDB" id="271604at2157"/>
<gene>
    <name evidence="3" type="ORF">C489_18162</name>
</gene>
<dbReference type="EMBL" id="AOID01000053">
    <property type="protein sequence ID" value="ELY63998.1"/>
    <property type="molecule type" value="Genomic_DNA"/>
</dbReference>
<reference evidence="3 4" key="1">
    <citation type="journal article" date="2014" name="PLoS Genet.">
        <title>Phylogenetically driven sequencing of extremely halophilic archaea reveals strategies for static and dynamic osmo-response.</title>
        <authorList>
            <person name="Becker E.A."/>
            <person name="Seitzer P.M."/>
            <person name="Tritt A."/>
            <person name="Larsen D."/>
            <person name="Krusor M."/>
            <person name="Yao A.I."/>
            <person name="Wu D."/>
            <person name="Madern D."/>
            <person name="Eisen J.A."/>
            <person name="Darling A.E."/>
            <person name="Facciotti M.T."/>
        </authorList>
    </citation>
    <scope>NUCLEOTIDE SEQUENCE [LARGE SCALE GENOMIC DNA]</scope>
    <source>
        <strain evidence="3 4">JCM 10478</strain>
    </source>
</reference>
<sequence length="102" mass="10869">METEPSAAEPRPQDGANAYQAEPGEPLSEAVIAAIAAESSFDAIELADEFGPLYDSIDPTALDSLFHTTGETARSIGSVTFEYARYRVTVDQTGCVALVDLR</sequence>
<dbReference type="RefSeq" id="WP_006432734.1">
    <property type="nucleotide sequence ID" value="NZ_AOID01000053.1"/>
</dbReference>